<dbReference type="InterPro" id="IPR020449">
    <property type="entry name" value="Tscrpt_reg_AraC-type_HTH"/>
</dbReference>
<keyword evidence="6" id="KW-1185">Reference proteome</keyword>
<dbReference type="Pfam" id="PF12833">
    <property type="entry name" value="HTH_18"/>
    <property type="match status" value="1"/>
</dbReference>
<dbReference type="SUPFAM" id="SSF46689">
    <property type="entry name" value="Homeodomain-like"/>
    <property type="match status" value="2"/>
</dbReference>
<reference evidence="5 6" key="1">
    <citation type="submission" date="2019-08" db="EMBL/GenBank/DDBJ databases">
        <title>Seonamhaeicola sediminis sp. nov., isolated from marine sediment.</title>
        <authorList>
            <person name="Cao W.R."/>
        </authorList>
    </citation>
    <scope>NUCLEOTIDE SEQUENCE [LARGE SCALE GENOMIC DNA]</scope>
    <source>
        <strain evidence="5 6">1505</strain>
    </source>
</reference>
<dbReference type="PROSITE" id="PS01124">
    <property type="entry name" value="HTH_ARAC_FAMILY_2"/>
    <property type="match status" value="1"/>
</dbReference>
<dbReference type="RefSeq" id="WP_147766640.1">
    <property type="nucleotide sequence ID" value="NZ_CANNCE010000003.1"/>
</dbReference>
<feature type="domain" description="HTH araC/xylS-type" evidence="4">
    <location>
        <begin position="188"/>
        <end position="286"/>
    </location>
</feature>
<dbReference type="InterPro" id="IPR054015">
    <property type="entry name" value="ExsA-like_N"/>
</dbReference>
<keyword evidence="3" id="KW-0804">Transcription</keyword>
<dbReference type="PRINTS" id="PR00032">
    <property type="entry name" value="HTHARAC"/>
</dbReference>
<accession>A0A5C7GMK6</accession>
<evidence type="ECO:0000256" key="3">
    <source>
        <dbReference type="ARBA" id="ARBA00023163"/>
    </source>
</evidence>
<keyword evidence="1" id="KW-0805">Transcription regulation</keyword>
<proteinExistence type="predicted"/>
<dbReference type="PROSITE" id="PS00041">
    <property type="entry name" value="HTH_ARAC_FAMILY_1"/>
    <property type="match status" value="1"/>
</dbReference>
<protein>
    <submittedName>
        <fullName evidence="5">Helix-turn-helix transcriptional regulator</fullName>
    </submittedName>
</protein>
<evidence type="ECO:0000256" key="1">
    <source>
        <dbReference type="ARBA" id="ARBA00023015"/>
    </source>
</evidence>
<dbReference type="InterPro" id="IPR018062">
    <property type="entry name" value="HTH_AraC-typ_CS"/>
</dbReference>
<dbReference type="SMART" id="SM00342">
    <property type="entry name" value="HTH_ARAC"/>
    <property type="match status" value="1"/>
</dbReference>
<evidence type="ECO:0000259" key="4">
    <source>
        <dbReference type="PROSITE" id="PS01124"/>
    </source>
</evidence>
<dbReference type="InterPro" id="IPR009057">
    <property type="entry name" value="Homeodomain-like_sf"/>
</dbReference>
<dbReference type="GO" id="GO:0003700">
    <property type="term" value="F:DNA-binding transcription factor activity"/>
    <property type="evidence" value="ECO:0007669"/>
    <property type="project" value="InterPro"/>
</dbReference>
<dbReference type="Gene3D" id="1.10.10.60">
    <property type="entry name" value="Homeodomain-like"/>
    <property type="match status" value="2"/>
</dbReference>
<sequence>MNIYEIHKGNPDIFTQLYLKDQLFCYYQCPQKEKIVQLYSNHNQLTFTLGGQRILRQGDKKWTLTQDKGFLVKRGAFLQELPNNYSDWKVLVLYFKDDYLKKVFEEFRPHFVLKNLPEVKVEMIEEFTIDEKIQNIYESLLPYFSKSQLLPDSIFEGKFKELLFNILIHPSNKQTLAYINQIVDEYTIPIWQVMESNYYYDLKISEFAEIANRSTSTFRRDFIKHYQTSPGKWLTAKRLEKATSLLQTSNKTISEITFDCGFKNISHFSRIFKEKFKLTPTEYRAKYS</sequence>
<dbReference type="PANTHER" id="PTHR43280">
    <property type="entry name" value="ARAC-FAMILY TRANSCRIPTIONAL REGULATOR"/>
    <property type="match status" value="1"/>
</dbReference>
<name>A0A5C7GMK6_9FLAO</name>
<comment type="caution">
    <text evidence="5">The sequence shown here is derived from an EMBL/GenBank/DDBJ whole genome shotgun (WGS) entry which is preliminary data.</text>
</comment>
<dbReference type="GO" id="GO:0043565">
    <property type="term" value="F:sequence-specific DNA binding"/>
    <property type="evidence" value="ECO:0007669"/>
    <property type="project" value="InterPro"/>
</dbReference>
<evidence type="ECO:0000313" key="6">
    <source>
        <dbReference type="Proteomes" id="UP000321080"/>
    </source>
</evidence>
<dbReference type="EMBL" id="VRKQ01000008">
    <property type="protein sequence ID" value="TXG39161.1"/>
    <property type="molecule type" value="Genomic_DNA"/>
</dbReference>
<dbReference type="Pfam" id="PF22200">
    <property type="entry name" value="ExsA_N"/>
    <property type="match status" value="1"/>
</dbReference>
<organism evidence="5 6">
    <name type="scientific">Seonamhaeicola maritimus</name>
    <dbReference type="NCBI Taxonomy" id="2591822"/>
    <lineage>
        <taxon>Bacteria</taxon>
        <taxon>Pseudomonadati</taxon>
        <taxon>Bacteroidota</taxon>
        <taxon>Flavobacteriia</taxon>
        <taxon>Flavobacteriales</taxon>
        <taxon>Flavobacteriaceae</taxon>
    </lineage>
</organism>
<dbReference type="InterPro" id="IPR018060">
    <property type="entry name" value="HTH_AraC"/>
</dbReference>
<dbReference type="Proteomes" id="UP000321080">
    <property type="component" value="Unassembled WGS sequence"/>
</dbReference>
<dbReference type="AlphaFoldDB" id="A0A5C7GMK6"/>
<keyword evidence="2" id="KW-0238">DNA-binding</keyword>
<evidence type="ECO:0000256" key="2">
    <source>
        <dbReference type="ARBA" id="ARBA00023125"/>
    </source>
</evidence>
<evidence type="ECO:0000313" key="5">
    <source>
        <dbReference type="EMBL" id="TXG39161.1"/>
    </source>
</evidence>
<gene>
    <name evidence="5" type="ORF">FUA22_04595</name>
</gene>
<dbReference type="OrthoDB" id="4480133at2"/>
<dbReference type="PANTHER" id="PTHR43280:SF2">
    <property type="entry name" value="HTH-TYPE TRANSCRIPTIONAL REGULATOR EXSA"/>
    <property type="match status" value="1"/>
</dbReference>